<feature type="domain" description="ABC transmembrane type-1" evidence="9">
    <location>
        <begin position="324"/>
        <end position="526"/>
    </location>
</feature>
<dbReference type="PANTHER" id="PTHR43357">
    <property type="entry name" value="INNER MEMBRANE ABC TRANSPORTER PERMEASE PROTEIN YDCV"/>
    <property type="match status" value="1"/>
</dbReference>
<feature type="transmembrane region" description="Helical" evidence="8">
    <location>
        <begin position="390"/>
        <end position="415"/>
    </location>
</feature>
<feature type="transmembrane region" description="Helical" evidence="8">
    <location>
        <begin position="325"/>
        <end position="345"/>
    </location>
</feature>
<feature type="domain" description="ABC transmembrane type-1" evidence="9">
    <location>
        <begin position="59"/>
        <end position="255"/>
    </location>
</feature>
<keyword evidence="11" id="KW-1185">Reference proteome</keyword>
<keyword evidence="3" id="KW-1003">Cell membrane</keyword>
<feature type="transmembrane region" description="Helical" evidence="8">
    <location>
        <begin position="183"/>
        <end position="204"/>
    </location>
</feature>
<dbReference type="KEGG" id="syn:sll0238"/>
<organism evidence="10 11">
    <name type="scientific">Synechocystis sp. (strain ATCC 27184 / PCC 6803 / Kazusa)</name>
    <dbReference type="NCBI Taxonomy" id="1111708"/>
    <lineage>
        <taxon>Bacteria</taxon>
        <taxon>Bacillati</taxon>
        <taxon>Cyanobacteriota</taxon>
        <taxon>Cyanophyceae</taxon>
        <taxon>Synechococcales</taxon>
        <taxon>Merismopediaceae</taxon>
        <taxon>Synechocystis</taxon>
    </lineage>
</organism>
<name>P73899_SYNY3</name>
<evidence type="ECO:0000256" key="8">
    <source>
        <dbReference type="RuleBase" id="RU363032"/>
    </source>
</evidence>
<feature type="transmembrane region" description="Helical" evidence="8">
    <location>
        <begin position="58"/>
        <end position="83"/>
    </location>
</feature>
<dbReference type="Pfam" id="PF00528">
    <property type="entry name" value="BPD_transp_1"/>
    <property type="match status" value="1"/>
</dbReference>
<feature type="transmembrane region" description="Helical" evidence="8">
    <location>
        <begin position="14"/>
        <end position="38"/>
    </location>
</feature>
<reference evidence="10 11" key="1">
    <citation type="journal article" date="1995" name="DNA Res.">
        <title>Sequence analysis of the genome of the unicellular cyanobacterium Synechocystis sp. strain PCC6803. I. Sequence features in the 1 Mb region from map positions 64% to 92% of the genome.</title>
        <authorList>
            <person name="Kaneko T."/>
            <person name="Tanaka A."/>
            <person name="Sato S."/>
            <person name="Kotani H."/>
            <person name="Sazuka T."/>
            <person name="Miyajima N."/>
            <person name="Sugiura M."/>
            <person name="Tabata S."/>
        </authorList>
    </citation>
    <scope>NUCLEOTIDE SEQUENCE [LARGE SCALE GENOMIC DNA]</scope>
    <source>
        <strain evidence="11">ATCC 27184 / PCC 6803 / Kazusa</strain>
    </source>
</reference>
<keyword evidence="2 8" id="KW-0813">Transport</keyword>
<sequence length="534" mass="57750">MRSPTSFGGYWEKLGLVVSALVIFSPLLALVIGAFMGIMAGHLDWLALALPWGRRGHLLWQSVKLAAVVAIAGTVVGAMIACLGWQYQAVRRWRWCLLPLLFIPPYIHALAWSKLGTVLGKTLTLVGINGDILPPWWGGAGIELMAWLPLAVGLTLIGFLAVPLDTIEAARLLAQDEQVLQKVVLPLAMPSFWASGALLFLLSLTDYSIPSLFGVSSYALEIFAEYSASNEPIRAFFLAIPLLLISALGIISLQTPLQQTLQKRIQCPAWQIPWQWPRWLLAFQAIAMGLGLFQIIVPVGSLALINFQEGGYPLSILESALPEAGVTLGLASSTAILSLPLALVINVSLQRESPWQWFVWTLLIGALVLPAPLVGVGLIALGYAPWGNPFYGGLAMPILAHLARFTPMAALILFAQQRQLDPGLWDSTFLVPGPRWRIWLYLRFPLLLPGLLAAAGVVFAFSAGELGATLIVIPPGYSTLTLRIYNYLHYGASGEVALLCLFMVGGAAIVGGFLSIVLLMGSSLLSRGKKYDQS</sequence>
<comment type="subcellular location">
    <subcellularLocation>
        <location evidence="1">Cell inner membrane</location>
        <topology evidence="1">Multi-pass membrane protein</topology>
    </subcellularLocation>
    <subcellularLocation>
        <location evidence="8">Cell membrane</location>
        <topology evidence="8">Multi-pass membrane protein</topology>
    </subcellularLocation>
</comment>
<dbReference type="InterPro" id="IPR035906">
    <property type="entry name" value="MetI-like_sf"/>
</dbReference>
<keyword evidence="5 8" id="KW-0812">Transmembrane</keyword>
<keyword evidence="4" id="KW-0997">Cell inner membrane</keyword>
<dbReference type="EnsemblBacteria" id="BAA17963">
    <property type="protein sequence ID" value="BAA17963"/>
    <property type="gene ID" value="BAA17963"/>
</dbReference>
<reference evidence="10 11" key="2">
    <citation type="journal article" date="1996" name="DNA Res.">
        <title>Sequence analysis of the genome of the unicellular cyanobacterium Synechocystis sp. strain PCC6803. II. Sequence determination of the entire genome and assignment of potential protein-coding regions.</title>
        <authorList>
            <person name="Kaneko T."/>
            <person name="Sato S."/>
            <person name="Kotani H."/>
            <person name="Tanaka A."/>
            <person name="Asamizu E."/>
            <person name="Nakamura Y."/>
            <person name="Miyajima N."/>
            <person name="Hirosawa M."/>
            <person name="Sugiura M."/>
            <person name="Sasamoto S."/>
            <person name="Kimura T."/>
            <person name="Hosouchi T."/>
            <person name="Matsuno A."/>
            <person name="Muraki A."/>
            <person name="Nakazaki N."/>
            <person name="Naruo K."/>
            <person name="Okumura S."/>
            <person name="Shimpo S."/>
            <person name="Takeuchi C."/>
            <person name="Wada T."/>
            <person name="Watanabe A."/>
            <person name="Yamada M."/>
            <person name="Yasuda M."/>
            <person name="Tabata S."/>
        </authorList>
    </citation>
    <scope>NUCLEOTIDE SEQUENCE [LARGE SCALE GENOMIC DNA]</scope>
    <source>
        <strain evidence="11">ATCC 27184 / PCC 6803 / Kazusa</strain>
    </source>
</reference>
<dbReference type="InterPro" id="IPR000515">
    <property type="entry name" value="MetI-like"/>
</dbReference>
<feature type="transmembrane region" description="Helical" evidence="8">
    <location>
        <begin position="496"/>
        <end position="520"/>
    </location>
</feature>
<accession>P73899</accession>
<evidence type="ECO:0000256" key="5">
    <source>
        <dbReference type="ARBA" id="ARBA00022692"/>
    </source>
</evidence>
<evidence type="ECO:0000256" key="4">
    <source>
        <dbReference type="ARBA" id="ARBA00022519"/>
    </source>
</evidence>
<dbReference type="PaxDb" id="1148-1653046"/>
<dbReference type="EMBL" id="BA000022">
    <property type="protein sequence ID" value="BAA17963.1"/>
    <property type="molecule type" value="Genomic_DNA"/>
</dbReference>
<dbReference type="eggNOG" id="COG1178">
    <property type="taxonomic scope" value="Bacteria"/>
</dbReference>
<evidence type="ECO:0000256" key="7">
    <source>
        <dbReference type="ARBA" id="ARBA00023136"/>
    </source>
</evidence>
<keyword evidence="6 8" id="KW-1133">Transmembrane helix</keyword>
<dbReference type="IntAct" id="P73899">
    <property type="interactions" value="5"/>
</dbReference>
<dbReference type="GO" id="GO:0005886">
    <property type="term" value="C:plasma membrane"/>
    <property type="evidence" value="ECO:0007669"/>
    <property type="project" value="UniProtKB-SubCell"/>
</dbReference>
<dbReference type="SUPFAM" id="SSF161098">
    <property type="entry name" value="MetI-like"/>
    <property type="match status" value="2"/>
</dbReference>
<feature type="transmembrane region" description="Helical" evidence="8">
    <location>
        <begin position="95"/>
        <end position="113"/>
    </location>
</feature>
<evidence type="ECO:0000313" key="11">
    <source>
        <dbReference type="Proteomes" id="UP000001425"/>
    </source>
</evidence>
<gene>
    <name evidence="10" type="ordered locus">sll0238</name>
</gene>
<dbReference type="AlphaFoldDB" id="P73899"/>
<evidence type="ECO:0000313" key="10">
    <source>
        <dbReference type="EMBL" id="BAA17963.1"/>
    </source>
</evidence>
<feature type="transmembrane region" description="Helical" evidence="8">
    <location>
        <begin position="235"/>
        <end position="257"/>
    </location>
</feature>
<dbReference type="GO" id="GO:0055085">
    <property type="term" value="P:transmembrane transport"/>
    <property type="evidence" value="ECO:0007669"/>
    <property type="project" value="InterPro"/>
</dbReference>
<evidence type="ECO:0000256" key="6">
    <source>
        <dbReference type="ARBA" id="ARBA00022989"/>
    </source>
</evidence>
<proteinExistence type="inferred from homology"/>
<dbReference type="InParanoid" id="P73899"/>
<evidence type="ECO:0000256" key="2">
    <source>
        <dbReference type="ARBA" id="ARBA00022448"/>
    </source>
</evidence>
<evidence type="ECO:0000256" key="1">
    <source>
        <dbReference type="ARBA" id="ARBA00004429"/>
    </source>
</evidence>
<dbReference type="Proteomes" id="UP000001425">
    <property type="component" value="Chromosome"/>
</dbReference>
<keyword evidence="7 8" id="KW-0472">Membrane</keyword>
<dbReference type="PIR" id="S75101">
    <property type="entry name" value="S75101"/>
</dbReference>
<feature type="transmembrane region" description="Helical" evidence="8">
    <location>
        <begin position="357"/>
        <end position="384"/>
    </location>
</feature>
<dbReference type="PROSITE" id="PS50928">
    <property type="entry name" value="ABC_TM1"/>
    <property type="match status" value="2"/>
</dbReference>
<dbReference type="PANTHER" id="PTHR43357:SF3">
    <property type="entry name" value="FE(3+)-TRANSPORT SYSTEM PERMEASE PROTEIN FBPB 2"/>
    <property type="match status" value="1"/>
</dbReference>
<feature type="transmembrane region" description="Helical" evidence="8">
    <location>
        <begin position="144"/>
        <end position="162"/>
    </location>
</feature>
<comment type="similarity">
    <text evidence="8">Belongs to the binding-protein-dependent transport system permease family.</text>
</comment>
<evidence type="ECO:0000256" key="3">
    <source>
        <dbReference type="ARBA" id="ARBA00022475"/>
    </source>
</evidence>
<dbReference type="CDD" id="cd06261">
    <property type="entry name" value="TM_PBP2"/>
    <property type="match status" value="1"/>
</dbReference>
<feature type="transmembrane region" description="Helical" evidence="8">
    <location>
        <begin position="446"/>
        <end position="473"/>
    </location>
</feature>
<protein>
    <submittedName>
        <fullName evidence="10">Sll0238 protein</fullName>
    </submittedName>
</protein>
<feature type="transmembrane region" description="Helical" evidence="8">
    <location>
        <begin position="278"/>
        <end position="305"/>
    </location>
</feature>
<dbReference type="Gene3D" id="1.10.3720.10">
    <property type="entry name" value="MetI-like"/>
    <property type="match status" value="2"/>
</dbReference>
<dbReference type="STRING" id="1148.gene:10498832"/>
<evidence type="ECO:0000259" key="9">
    <source>
        <dbReference type="PROSITE" id="PS50928"/>
    </source>
</evidence>